<protein>
    <submittedName>
        <fullName evidence="3">Beta-lactamase family protein</fullName>
    </submittedName>
</protein>
<evidence type="ECO:0000313" key="4">
    <source>
        <dbReference type="Proteomes" id="UP000680206"/>
    </source>
</evidence>
<dbReference type="EMBL" id="JAGEPF010000021">
    <property type="protein sequence ID" value="MBO2462303.1"/>
    <property type="molecule type" value="Genomic_DNA"/>
</dbReference>
<proteinExistence type="predicted"/>
<dbReference type="InterPro" id="IPR001466">
    <property type="entry name" value="Beta-lactam-related"/>
</dbReference>
<dbReference type="PANTHER" id="PTHR46825:SF7">
    <property type="entry name" value="D-ALANYL-D-ALANINE CARBOXYPEPTIDASE"/>
    <property type="match status" value="1"/>
</dbReference>
<dbReference type="Pfam" id="PF00144">
    <property type="entry name" value="Beta-lactamase"/>
    <property type="match status" value="1"/>
</dbReference>
<keyword evidence="4" id="KW-1185">Reference proteome</keyword>
<accession>A0ABS3S0S2</accession>
<dbReference type="RefSeq" id="WP_208246436.1">
    <property type="nucleotide sequence ID" value="NZ_JAGEPF010000021.1"/>
</dbReference>
<dbReference type="SUPFAM" id="SSF56601">
    <property type="entry name" value="beta-lactamase/transpeptidase-like"/>
    <property type="match status" value="1"/>
</dbReference>
<name>A0ABS3S0S2_9ACTN</name>
<evidence type="ECO:0000313" key="3">
    <source>
        <dbReference type="EMBL" id="MBO2462303.1"/>
    </source>
</evidence>
<dbReference type="PANTHER" id="PTHR46825">
    <property type="entry name" value="D-ALANYL-D-ALANINE-CARBOXYPEPTIDASE/ENDOPEPTIDASE AMPH"/>
    <property type="match status" value="1"/>
</dbReference>
<feature type="signal peptide" evidence="1">
    <location>
        <begin position="1"/>
        <end position="25"/>
    </location>
</feature>
<dbReference type="Gene3D" id="3.40.710.10">
    <property type="entry name" value="DD-peptidase/beta-lactamase superfamily"/>
    <property type="match status" value="1"/>
</dbReference>
<dbReference type="InterPro" id="IPR012338">
    <property type="entry name" value="Beta-lactam/transpept-like"/>
</dbReference>
<comment type="caution">
    <text evidence="3">The sequence shown here is derived from an EMBL/GenBank/DDBJ whole genome shotgun (WGS) entry which is preliminary data.</text>
</comment>
<reference evidence="3 4" key="1">
    <citation type="submission" date="2021-03" db="EMBL/GenBank/DDBJ databases">
        <title>Actinomadura violae sp. nov., isolated from lichen in Thailand.</title>
        <authorList>
            <person name="Kanchanasin P."/>
            <person name="Saeng-In P."/>
            <person name="Phongsopitanun W."/>
            <person name="Yuki M."/>
            <person name="Kudo T."/>
            <person name="Ohkuma M."/>
            <person name="Tanasupawat S."/>
        </authorList>
    </citation>
    <scope>NUCLEOTIDE SEQUENCE [LARGE SCALE GENOMIC DNA]</scope>
    <source>
        <strain evidence="3 4">LCR2-06</strain>
    </source>
</reference>
<dbReference type="InterPro" id="IPR050491">
    <property type="entry name" value="AmpC-like"/>
</dbReference>
<dbReference type="Proteomes" id="UP000680206">
    <property type="component" value="Unassembled WGS sequence"/>
</dbReference>
<feature type="domain" description="Beta-lactamase-related" evidence="2">
    <location>
        <begin position="36"/>
        <end position="363"/>
    </location>
</feature>
<keyword evidence="1" id="KW-0732">Signal</keyword>
<feature type="chain" id="PRO_5045561864" evidence="1">
    <location>
        <begin position="26"/>
        <end position="375"/>
    </location>
</feature>
<evidence type="ECO:0000259" key="2">
    <source>
        <dbReference type="Pfam" id="PF00144"/>
    </source>
</evidence>
<evidence type="ECO:0000256" key="1">
    <source>
        <dbReference type="SAM" id="SignalP"/>
    </source>
</evidence>
<organism evidence="3 4">
    <name type="scientific">Actinomadura violacea</name>
    <dbReference type="NCBI Taxonomy" id="2819934"/>
    <lineage>
        <taxon>Bacteria</taxon>
        <taxon>Bacillati</taxon>
        <taxon>Actinomycetota</taxon>
        <taxon>Actinomycetes</taxon>
        <taxon>Streptosporangiales</taxon>
        <taxon>Thermomonosporaceae</taxon>
        <taxon>Actinomadura</taxon>
    </lineage>
</organism>
<sequence length="375" mass="39277">MRLKRCAALVAAALIGVAPSAPAHATGGPSRDASLRAQIQNLVNADGIPGVVAVTSRDGRLVRTAAGLADIPSRRTMRPGDRFRIASITKTFVAAVVLQLVAEHKLALDQPIAGLLPEPVQHADQITVRELLDHTSGLFDYSNDPRFDSGADYTPAQLIALSAEHSPYFAPGTGFYYSSTNYIALGEIVHHVTGHTTQDEVRTRLIRALHLNATTFPTTTTIAPRQAHGYVFAAPLPPRSDPALDATTRTSAGAAGAAAAMVSTGDDVNRFLGALLGGRLVPAHLLTKMKRPTPGADAFFAAAGIPGIGYGLGLMSASTPCGTAYGSMGDIDGYTSTVMQLGHRRAALLMNTNSLQPSLRGKTLSIAEQQLCPAD</sequence>
<gene>
    <name evidence="3" type="ORF">J4709_32505</name>
</gene>